<evidence type="ECO:0008006" key="3">
    <source>
        <dbReference type="Google" id="ProtNLM"/>
    </source>
</evidence>
<accession>A0ABS2GT97</accession>
<dbReference type="EMBL" id="JACJKX010000007">
    <property type="protein sequence ID" value="MBM6928604.1"/>
    <property type="molecule type" value="Genomic_DNA"/>
</dbReference>
<dbReference type="RefSeq" id="WP_205050191.1">
    <property type="nucleotide sequence ID" value="NZ_JACJKX010000007.1"/>
</dbReference>
<keyword evidence="2" id="KW-1185">Reference proteome</keyword>
<proteinExistence type="predicted"/>
<organism evidence="1 2">
    <name type="scientific">Parasutterella secunda</name>
    <dbReference type="NCBI Taxonomy" id="626947"/>
    <lineage>
        <taxon>Bacteria</taxon>
        <taxon>Pseudomonadati</taxon>
        <taxon>Pseudomonadota</taxon>
        <taxon>Betaproteobacteria</taxon>
        <taxon>Burkholderiales</taxon>
        <taxon>Sutterellaceae</taxon>
        <taxon>Parasutterella</taxon>
    </lineage>
</organism>
<reference evidence="1 2" key="1">
    <citation type="journal article" date="2021" name="Sci. Rep.">
        <title>The distribution of antibiotic resistance genes in chicken gut microbiota commensals.</title>
        <authorList>
            <person name="Juricova H."/>
            <person name="Matiasovicova J."/>
            <person name="Kubasova T."/>
            <person name="Cejkova D."/>
            <person name="Rychlik I."/>
        </authorList>
    </citation>
    <scope>NUCLEOTIDE SEQUENCE [LARGE SCALE GENOMIC DNA]</scope>
    <source>
        <strain evidence="1 2">An562</strain>
    </source>
</reference>
<evidence type="ECO:0000313" key="2">
    <source>
        <dbReference type="Proteomes" id="UP000777002"/>
    </source>
</evidence>
<name>A0ABS2GT97_9BURK</name>
<protein>
    <recommendedName>
        <fullName evidence="3">Transcriptional regulator</fullName>
    </recommendedName>
</protein>
<gene>
    <name evidence="1" type="ORF">H5985_04885</name>
</gene>
<evidence type="ECO:0000313" key="1">
    <source>
        <dbReference type="EMBL" id="MBM6928604.1"/>
    </source>
</evidence>
<comment type="caution">
    <text evidence="1">The sequence shown here is derived from an EMBL/GenBank/DDBJ whole genome shotgun (WGS) entry which is preliminary data.</text>
</comment>
<dbReference type="Proteomes" id="UP000777002">
    <property type="component" value="Unassembled WGS sequence"/>
</dbReference>
<sequence>MARIKEIEERLKRWQTWYFTVAQAGTVKSPRMSVRVDGVPVTMAPIAAGTEEALETDRAVAQLPSDLKAVIKVVYLDPEGRTMEVNAKLLKMSRVSLYRKLELTDRYLAAYLNIGTDFDDVL</sequence>